<dbReference type="PROSITE" id="PS50053">
    <property type="entry name" value="UBIQUITIN_2"/>
    <property type="match status" value="1"/>
</dbReference>
<dbReference type="OrthoDB" id="439358at2759"/>
<dbReference type="InterPro" id="IPR009091">
    <property type="entry name" value="RCC1/BLIP-II"/>
</dbReference>
<name>A0A812XSD9_9DINO</name>
<dbReference type="InterPro" id="IPR029071">
    <property type="entry name" value="Ubiquitin-like_domsf"/>
</dbReference>
<evidence type="ECO:0000313" key="2">
    <source>
        <dbReference type="EMBL" id="CAE7743796.1"/>
    </source>
</evidence>
<gene>
    <name evidence="2" type="primary">FTSH1</name>
    <name evidence="2" type="ORF">SNEC2469_LOCUS21525</name>
</gene>
<dbReference type="AlphaFoldDB" id="A0A812XSD9"/>
<proteinExistence type="predicted"/>
<accession>A0A812XSD9</accession>
<dbReference type="Gene3D" id="2.130.10.30">
    <property type="entry name" value="Regulator of chromosome condensation 1/beta-lactamase-inhibitor protein II"/>
    <property type="match status" value="1"/>
</dbReference>
<keyword evidence="3" id="KW-1185">Reference proteome</keyword>
<organism evidence="2 3">
    <name type="scientific">Symbiodinium necroappetens</name>
    <dbReference type="NCBI Taxonomy" id="1628268"/>
    <lineage>
        <taxon>Eukaryota</taxon>
        <taxon>Sar</taxon>
        <taxon>Alveolata</taxon>
        <taxon>Dinophyceae</taxon>
        <taxon>Suessiales</taxon>
        <taxon>Symbiodiniaceae</taxon>
        <taxon>Symbiodinium</taxon>
    </lineage>
</organism>
<dbReference type="SUPFAM" id="SSF54236">
    <property type="entry name" value="Ubiquitin-like"/>
    <property type="match status" value="1"/>
</dbReference>
<dbReference type="SUPFAM" id="SSF50985">
    <property type="entry name" value="RCC1/BLIP-II"/>
    <property type="match status" value="1"/>
</dbReference>
<sequence>MPISVDVYLMSGKMVSLEVEGEASVNTLRLRAQSALGVGNGRLLNSFGRLLPERATIAEAKLQSGDVLTLRITQVLLAASKRLVFVHEAAFAKILGDGSVVTWGDSECGGDSSAVQDRLKDVQQIQASGHAFAAILENGSVVTWGDASCGGHFSSSRDPLKDVREIKASQKAFAAILWNGSVVTWGDSKRGGDSRAVQDQLKDVRAIQCSCAAFAAILETGSALQCQARW</sequence>
<protein>
    <submittedName>
        <fullName evidence="2">FTSH1 protein</fullName>
    </submittedName>
</protein>
<reference evidence="2" key="1">
    <citation type="submission" date="2021-02" db="EMBL/GenBank/DDBJ databases">
        <authorList>
            <person name="Dougan E. K."/>
            <person name="Rhodes N."/>
            <person name="Thang M."/>
            <person name="Chan C."/>
        </authorList>
    </citation>
    <scope>NUCLEOTIDE SEQUENCE</scope>
</reference>
<dbReference type="Proteomes" id="UP000601435">
    <property type="component" value="Unassembled WGS sequence"/>
</dbReference>
<feature type="domain" description="Ubiquitin-like" evidence="1">
    <location>
        <begin position="3"/>
        <end position="74"/>
    </location>
</feature>
<evidence type="ECO:0000259" key="1">
    <source>
        <dbReference type="PROSITE" id="PS50053"/>
    </source>
</evidence>
<comment type="caution">
    <text evidence="2">The sequence shown here is derived from an EMBL/GenBank/DDBJ whole genome shotgun (WGS) entry which is preliminary data.</text>
</comment>
<evidence type="ECO:0000313" key="3">
    <source>
        <dbReference type="Proteomes" id="UP000601435"/>
    </source>
</evidence>
<dbReference type="InterPro" id="IPR000626">
    <property type="entry name" value="Ubiquitin-like_dom"/>
</dbReference>
<dbReference type="EMBL" id="CAJNJA010038138">
    <property type="protein sequence ID" value="CAE7743796.1"/>
    <property type="molecule type" value="Genomic_DNA"/>
</dbReference>